<keyword evidence="2" id="KW-1185">Reference proteome</keyword>
<evidence type="ECO:0000313" key="1">
    <source>
        <dbReference type="EMBL" id="ART51711.1"/>
    </source>
</evidence>
<dbReference type="PIRSF" id="PIRSF030820">
    <property type="entry name" value="UCP030820"/>
    <property type="match status" value="1"/>
</dbReference>
<evidence type="ECO:0008006" key="3">
    <source>
        <dbReference type="Google" id="ProtNLM"/>
    </source>
</evidence>
<organism evidence="1 2">
    <name type="scientific">Acidovorax carolinensis</name>
    <dbReference type="NCBI Taxonomy" id="553814"/>
    <lineage>
        <taxon>Bacteria</taxon>
        <taxon>Pseudomonadati</taxon>
        <taxon>Pseudomonadota</taxon>
        <taxon>Betaproteobacteria</taxon>
        <taxon>Burkholderiales</taxon>
        <taxon>Comamonadaceae</taxon>
        <taxon>Acidovorax</taxon>
    </lineage>
</organism>
<dbReference type="Pfam" id="PF06073">
    <property type="entry name" value="DUF934"/>
    <property type="match status" value="1"/>
</dbReference>
<dbReference type="Proteomes" id="UP000194432">
    <property type="component" value="Chromosome 1"/>
</dbReference>
<dbReference type="InterPro" id="IPR008318">
    <property type="entry name" value="UCP030820"/>
</dbReference>
<name>A0A240U2U0_9BURK</name>
<dbReference type="KEGG" id="acin:CBP34_08600"/>
<sequence>MKIIASSAIPTSAETEKLLQIANDADLAALAASGALQGVERIDLSFPKFTDGRAFSQAVLLRRRYGFAGDIRATGDVLIDQLVQMARSGFTSAVLAEGQNPEAAERQFARYRAFYQGDALEPRPLFARTVAREAA</sequence>
<dbReference type="EMBL" id="CP021361">
    <property type="protein sequence ID" value="ART51711.1"/>
    <property type="molecule type" value="Genomic_DNA"/>
</dbReference>
<reference evidence="1 2" key="1">
    <citation type="submission" date="2017-05" db="EMBL/GenBank/DDBJ databases">
        <title>Polyphasic characterization of four soil-derived phenanthrene-degrading Acidovorax strains and proposal of Acidovorax phenanthrenivorans sp. nov.</title>
        <authorList>
            <person name="Singleton D.R."/>
            <person name="Lee J."/>
            <person name="Dickey A.N."/>
            <person name="Stroud A."/>
            <person name="Scholl E.H."/>
            <person name="Wright F.A."/>
            <person name="Aitken M.D."/>
        </authorList>
    </citation>
    <scope>NUCLEOTIDE SEQUENCE [LARGE SCALE GENOMIC DNA]</scope>
    <source>
        <strain evidence="1">NA3</strain>
    </source>
</reference>
<dbReference type="AlphaFoldDB" id="A0A240U2U0"/>
<gene>
    <name evidence="1" type="ORF">CBP34_08600</name>
</gene>
<proteinExistence type="predicted"/>
<protein>
    <recommendedName>
        <fullName evidence="3">DUF934 domain-containing protein</fullName>
    </recommendedName>
</protein>
<dbReference type="RefSeq" id="WP_094097790.1">
    <property type="nucleotide sequence ID" value="NZ_CP021361.1"/>
</dbReference>
<evidence type="ECO:0000313" key="2">
    <source>
        <dbReference type="Proteomes" id="UP000194432"/>
    </source>
</evidence>
<accession>A0A240U2U0</accession>